<dbReference type="EMBL" id="CM056795">
    <property type="protein sequence ID" value="KAJ8721122.1"/>
    <property type="molecule type" value="Genomic_DNA"/>
</dbReference>
<protein>
    <submittedName>
        <fullName evidence="1">Uncharacterized protein</fullName>
    </submittedName>
</protein>
<name>A0ACC2QMZ9_9NEOP</name>
<organism evidence="1 2">
    <name type="scientific">Mythimna loreyi</name>
    <dbReference type="NCBI Taxonomy" id="667449"/>
    <lineage>
        <taxon>Eukaryota</taxon>
        <taxon>Metazoa</taxon>
        <taxon>Ecdysozoa</taxon>
        <taxon>Arthropoda</taxon>
        <taxon>Hexapoda</taxon>
        <taxon>Insecta</taxon>
        <taxon>Pterygota</taxon>
        <taxon>Neoptera</taxon>
        <taxon>Endopterygota</taxon>
        <taxon>Lepidoptera</taxon>
        <taxon>Glossata</taxon>
        <taxon>Ditrysia</taxon>
        <taxon>Noctuoidea</taxon>
        <taxon>Noctuidae</taxon>
        <taxon>Noctuinae</taxon>
        <taxon>Hadenini</taxon>
        <taxon>Mythimna</taxon>
    </lineage>
</organism>
<reference evidence="1" key="1">
    <citation type="submission" date="2023-03" db="EMBL/GenBank/DDBJ databases">
        <title>Chromosome-level genomes of two armyworms, Mythimna separata and Mythimna loreyi, provide insights into the biosynthesis and reception of sex pheromones.</title>
        <authorList>
            <person name="Zhao H."/>
        </authorList>
    </citation>
    <scope>NUCLEOTIDE SEQUENCE</scope>
    <source>
        <strain evidence="1">BeijingLab</strain>
    </source>
</reference>
<comment type="caution">
    <text evidence="1">The sequence shown here is derived from an EMBL/GenBank/DDBJ whole genome shotgun (WGS) entry which is preliminary data.</text>
</comment>
<proteinExistence type="predicted"/>
<evidence type="ECO:0000313" key="2">
    <source>
        <dbReference type="Proteomes" id="UP001231649"/>
    </source>
</evidence>
<dbReference type="Proteomes" id="UP001231649">
    <property type="component" value="Chromosome 19"/>
</dbReference>
<keyword evidence="2" id="KW-1185">Reference proteome</keyword>
<gene>
    <name evidence="1" type="ORF">PYW08_006587</name>
</gene>
<accession>A0ACC2QMZ9</accession>
<sequence>MYNDVTTRYRLQLTRLPPYHCLNDPLSLITITVITHSCRLTDVLIDPTMMDVKRYTFAEVSKRDGSKGQPLWTVYRDSVYDLTKYIDEHPGGYDTIMEDAGKDCTRNFDDVGHTTDALILLAKYKIGEIVEEEKRYDENGKKKKKVLPAKPDGKPTSRSCLGVITCGLLG</sequence>
<evidence type="ECO:0000313" key="1">
    <source>
        <dbReference type="EMBL" id="KAJ8721122.1"/>
    </source>
</evidence>